<comment type="caution">
    <text evidence="9">The sequence shown here is derived from an EMBL/GenBank/DDBJ whole genome shotgun (WGS) entry which is preliminary data.</text>
</comment>
<dbReference type="SUPFAM" id="SSF51011">
    <property type="entry name" value="Glycosyl hydrolase domain"/>
    <property type="match status" value="1"/>
</dbReference>
<dbReference type="RefSeq" id="WP_160500078.1">
    <property type="nucleotide sequence ID" value="NZ_WUBI01000004.1"/>
</dbReference>
<dbReference type="SUPFAM" id="SSF46689">
    <property type="entry name" value="Homeodomain-like"/>
    <property type="match status" value="2"/>
</dbReference>
<dbReference type="PROSITE" id="PS01027">
    <property type="entry name" value="GLYCOSYL_HYDROL_F39"/>
    <property type="match status" value="1"/>
</dbReference>
<evidence type="ECO:0000259" key="8">
    <source>
        <dbReference type="PROSITE" id="PS01124"/>
    </source>
</evidence>
<dbReference type="InterPro" id="IPR000514">
    <property type="entry name" value="Glyco_hydro_39"/>
</dbReference>
<keyword evidence="6" id="KW-0326">Glycosidase</keyword>
<dbReference type="Gene3D" id="2.60.120.10">
    <property type="entry name" value="Jelly Rolls"/>
    <property type="match status" value="1"/>
</dbReference>
<dbReference type="InterPro" id="IPR018060">
    <property type="entry name" value="HTH_AraC"/>
</dbReference>
<evidence type="ECO:0000256" key="4">
    <source>
        <dbReference type="ARBA" id="ARBA00023125"/>
    </source>
</evidence>
<dbReference type="Pfam" id="PF07883">
    <property type="entry name" value="Cupin_2"/>
    <property type="match status" value="1"/>
</dbReference>
<dbReference type="GO" id="GO:0005975">
    <property type="term" value="P:carbohydrate metabolic process"/>
    <property type="evidence" value="ECO:0007669"/>
    <property type="project" value="InterPro"/>
</dbReference>
<evidence type="ECO:0000256" key="7">
    <source>
        <dbReference type="PIRSR" id="PIRSR600514-1"/>
    </source>
</evidence>
<dbReference type="Gene3D" id="2.60.40.1500">
    <property type="entry name" value="Glycosyl hydrolase domain, family 39"/>
    <property type="match status" value="1"/>
</dbReference>
<dbReference type="PROSITE" id="PS00041">
    <property type="entry name" value="HTH_ARAC_FAMILY_1"/>
    <property type="match status" value="1"/>
</dbReference>
<dbReference type="InterPro" id="IPR049165">
    <property type="entry name" value="GH39_as"/>
</dbReference>
<dbReference type="AlphaFoldDB" id="A0A7X3IQQ7"/>
<dbReference type="InterPro" id="IPR011051">
    <property type="entry name" value="RmlC_Cupin_sf"/>
</dbReference>
<dbReference type="SMART" id="SM00342">
    <property type="entry name" value="HTH_ARAC"/>
    <property type="match status" value="1"/>
</dbReference>
<evidence type="ECO:0000256" key="5">
    <source>
        <dbReference type="ARBA" id="ARBA00023163"/>
    </source>
</evidence>
<keyword evidence="3" id="KW-0805">Transcription regulation</keyword>
<dbReference type="SUPFAM" id="SSF51182">
    <property type="entry name" value="RmlC-like cupins"/>
    <property type="match status" value="1"/>
</dbReference>
<evidence type="ECO:0000256" key="1">
    <source>
        <dbReference type="ARBA" id="ARBA00008875"/>
    </source>
</evidence>
<dbReference type="PANTHER" id="PTHR12631:SF10">
    <property type="entry name" value="BETA-XYLOSIDASE-LIKE PROTEIN-RELATED"/>
    <property type="match status" value="1"/>
</dbReference>
<evidence type="ECO:0000313" key="10">
    <source>
        <dbReference type="Proteomes" id="UP000460318"/>
    </source>
</evidence>
<dbReference type="GO" id="GO:0003700">
    <property type="term" value="F:DNA-binding transcription factor activity"/>
    <property type="evidence" value="ECO:0007669"/>
    <property type="project" value="InterPro"/>
</dbReference>
<dbReference type="InterPro" id="IPR017853">
    <property type="entry name" value="GH"/>
</dbReference>
<keyword evidence="5" id="KW-0804">Transcription</keyword>
<dbReference type="InterPro" id="IPR049166">
    <property type="entry name" value="GH39_cat"/>
</dbReference>
<proteinExistence type="inferred from homology"/>
<dbReference type="PRINTS" id="PR00745">
    <property type="entry name" value="GLHYDRLASE39"/>
</dbReference>
<reference evidence="9 10" key="1">
    <citation type="submission" date="2019-12" db="EMBL/GenBank/DDBJ databases">
        <title>Paenibacillus sp. nov., an endophytic bacterium isolated from the stem of Dendrobium.</title>
        <authorList>
            <person name="Zhao R."/>
        </authorList>
    </citation>
    <scope>NUCLEOTIDE SEQUENCE [LARGE SCALE GENOMIC DNA]</scope>
    <source>
        <strain evidence="9 10">HJL G12</strain>
    </source>
</reference>
<gene>
    <name evidence="9" type="ORF">GRF59_23125</name>
</gene>
<evidence type="ECO:0000256" key="3">
    <source>
        <dbReference type="ARBA" id="ARBA00023015"/>
    </source>
</evidence>
<name>A0A7X3IQQ7_9BACL</name>
<sequence length="832" mass="96803">MKHRYEFIEHHENKPFKLFINSIDHIPFHWHKEIEIIYVLKGSIDIFVDKQRFILGEEDLLVVNSMDIHKLDATNEENVLLTLQLDPGMYQGQNQLTKQRIDCNSSRQGEEGIFAAVRAYLAQMMWELSKRGDGYNDKVMGFLHLLIGHFVRYFSSPETRDDSLSSSNQDLERLRRIIQFVDENYMTKINLNQMAEQEHLSFYYFSHFFKSKIGISFQKYLTLVRLEKAEIQLRETSKNIIDVAADCGFANVKLFNKNFKEKLGVTPSEYRQKNEKKSVSSAEKHLPLTKETTEYGSYIQVDTVKVLDGLYKHLPQPWSSPEISSFDQSVQGCIVVDAKLPGEEFVHHWNQLLTAGRAVEGLRQEWRRQLADIQLEQSFKYIRFHGIFNDEMMVYNETDEGKPLYNWSYVDELYDFLLSVNIRPFVELGFMPGKLRKSDETLFWWKGNISPPKDMGKWKGLVGSFVRHCINRYGMSEVKSWYFEVWNEPDAYEICWAGTKEEYFEFYCATVDAIKAISSELRVGGPALNYITVWETSWIHDFLQYNFDHDVNIDFFSFHSYSEYWPDGEHSTGLSNTKPPGFFTDTIHKVRERIANSPFQSLELHLTEWNFSLYPRNLLHDTMFMAPFIIKNAVDSIGLLQSLGFWTFTDIFEETGAGESPFHGGFGLINMQGLKKPSYYAFRLLNKLGHRVLERGQHFIATREHDDIQLLVWNYVHVDALFSSGEWSAISEKNRYSVFEKNESLELELKFAGLEGDYKMTRHTIDREHGSVFDAWVQMGAPGFPCREEIDFLNQKSGPALHTATLAEATSHTLNITVPPHGVCLITLNRIY</sequence>
<protein>
    <submittedName>
        <fullName evidence="9">Helix-turn-helix domain-containing protein</fullName>
    </submittedName>
</protein>
<dbReference type="PANTHER" id="PTHR12631">
    <property type="entry name" value="ALPHA-L-IDURONIDASE"/>
    <property type="match status" value="1"/>
</dbReference>
<dbReference type="PROSITE" id="PS01124">
    <property type="entry name" value="HTH_ARAC_FAMILY_2"/>
    <property type="match status" value="1"/>
</dbReference>
<keyword evidence="10" id="KW-1185">Reference proteome</keyword>
<evidence type="ECO:0000256" key="6">
    <source>
        <dbReference type="ARBA" id="ARBA00023295"/>
    </source>
</evidence>
<dbReference type="Gene3D" id="3.20.20.80">
    <property type="entry name" value="Glycosidases"/>
    <property type="match status" value="1"/>
</dbReference>
<dbReference type="GO" id="GO:0043565">
    <property type="term" value="F:sequence-specific DNA binding"/>
    <property type="evidence" value="ECO:0007669"/>
    <property type="project" value="InterPro"/>
</dbReference>
<dbReference type="InterPro" id="IPR018062">
    <property type="entry name" value="HTH_AraC-typ_CS"/>
</dbReference>
<dbReference type="InterPro" id="IPR009057">
    <property type="entry name" value="Homeodomain-like_sf"/>
</dbReference>
<dbReference type="Proteomes" id="UP000460318">
    <property type="component" value="Unassembled WGS sequence"/>
</dbReference>
<keyword evidence="4" id="KW-0238">DNA-binding</keyword>
<dbReference type="Pfam" id="PF01229">
    <property type="entry name" value="Glyco_hydro_39"/>
    <property type="match status" value="1"/>
</dbReference>
<dbReference type="InterPro" id="IPR051923">
    <property type="entry name" value="Glycosyl_Hydrolase_39"/>
</dbReference>
<evidence type="ECO:0000313" key="9">
    <source>
        <dbReference type="EMBL" id="MWV46502.1"/>
    </source>
</evidence>
<feature type="active site" description="Proton donor" evidence="7">
    <location>
        <position position="488"/>
    </location>
</feature>
<accession>A0A7X3IQQ7</accession>
<evidence type="ECO:0000256" key="2">
    <source>
        <dbReference type="ARBA" id="ARBA00022801"/>
    </source>
</evidence>
<feature type="domain" description="HTH araC/xylS-type" evidence="8">
    <location>
        <begin position="175"/>
        <end position="273"/>
    </location>
</feature>
<dbReference type="Gene3D" id="1.10.10.60">
    <property type="entry name" value="Homeodomain-like"/>
    <property type="match status" value="2"/>
</dbReference>
<dbReference type="Pfam" id="PF12833">
    <property type="entry name" value="HTH_18"/>
    <property type="match status" value="1"/>
</dbReference>
<dbReference type="CDD" id="cd02208">
    <property type="entry name" value="cupin_RmlC-like"/>
    <property type="match status" value="1"/>
</dbReference>
<dbReference type="SUPFAM" id="SSF51445">
    <property type="entry name" value="(Trans)glycosidases"/>
    <property type="match status" value="1"/>
</dbReference>
<dbReference type="InterPro" id="IPR014710">
    <property type="entry name" value="RmlC-like_jellyroll"/>
</dbReference>
<keyword evidence="2" id="KW-0378">Hydrolase</keyword>
<dbReference type="EMBL" id="WUBI01000004">
    <property type="protein sequence ID" value="MWV46502.1"/>
    <property type="molecule type" value="Genomic_DNA"/>
</dbReference>
<dbReference type="InterPro" id="IPR013096">
    <property type="entry name" value="Cupin_2"/>
</dbReference>
<organism evidence="9 10">
    <name type="scientific">Paenibacillus dendrobii</name>
    <dbReference type="NCBI Taxonomy" id="2691084"/>
    <lineage>
        <taxon>Bacteria</taxon>
        <taxon>Bacillati</taxon>
        <taxon>Bacillota</taxon>
        <taxon>Bacilli</taxon>
        <taxon>Bacillales</taxon>
        <taxon>Paenibacillaceae</taxon>
        <taxon>Paenibacillus</taxon>
    </lineage>
</organism>
<comment type="similarity">
    <text evidence="1">Belongs to the glycosyl hydrolase 39 family.</text>
</comment>
<dbReference type="GO" id="GO:0004553">
    <property type="term" value="F:hydrolase activity, hydrolyzing O-glycosyl compounds"/>
    <property type="evidence" value="ECO:0007669"/>
    <property type="project" value="InterPro"/>
</dbReference>